<dbReference type="RefSeq" id="WP_227229532.1">
    <property type="nucleotide sequence ID" value="NZ_JAJCVJ010000002.1"/>
</dbReference>
<dbReference type="Pfam" id="PF00753">
    <property type="entry name" value="Lactamase_B"/>
    <property type="match status" value="1"/>
</dbReference>
<dbReference type="InterPro" id="IPR036866">
    <property type="entry name" value="RibonucZ/Hydroxyglut_hydro"/>
</dbReference>
<evidence type="ECO:0000313" key="3">
    <source>
        <dbReference type="Proteomes" id="UP001596201"/>
    </source>
</evidence>
<comment type="caution">
    <text evidence="2">The sequence shown here is derived from an EMBL/GenBank/DDBJ whole genome shotgun (WGS) entry which is preliminary data.</text>
</comment>
<feature type="domain" description="Metallo-beta-lactamase" evidence="1">
    <location>
        <begin position="19"/>
        <end position="210"/>
    </location>
</feature>
<reference evidence="2 3" key="1">
    <citation type="journal article" date="2019" name="Int. J. Syst. Evol. Microbiol.">
        <title>The Global Catalogue of Microorganisms (GCM) 10K type strain sequencing project: providing services to taxonomists for standard genome sequencing and annotation.</title>
        <authorList>
            <consortium name="The Broad Institute Genomics Platform"/>
            <consortium name="The Broad Institute Genome Sequencing Center for Infectious Disease"/>
            <person name="Wu L."/>
            <person name="Ma J."/>
        </authorList>
    </citation>
    <scope>NUCLEOTIDE SEQUENCE [LARGE SCALE GENOMIC DNA]</scope>
    <source>
        <strain evidence="2 3">CGMCC 1.12237</strain>
    </source>
</reference>
<name>A0ABD5RBP8_9EURY</name>
<evidence type="ECO:0000259" key="1">
    <source>
        <dbReference type="SMART" id="SM00849"/>
    </source>
</evidence>
<dbReference type="SUPFAM" id="SSF56281">
    <property type="entry name" value="Metallo-hydrolase/oxidoreductase"/>
    <property type="match status" value="1"/>
</dbReference>
<dbReference type="SMART" id="SM00849">
    <property type="entry name" value="Lactamase_B"/>
    <property type="match status" value="1"/>
</dbReference>
<sequence length="227" mass="24604">MATQVTPGLWHVDCTTLDRPNVFLVDDGDLTLIDAGWPADEQTVRAGVRDAGYDLADVDRVLLTHADADHVGTLSRLTPALDAPVFVHRAEAPYVAGEALPPWTARHGIEALHRLYYRRLTLPDLPIHTLADEDTVGGFRVLHTPGHTPGHVAFVHEVLSAVFIGDLAYAVGETLRASGWLTSYDTAQVRASLRSLTARTGPLKHVCPGHGPIPEEGDRRLRALAEG</sequence>
<protein>
    <submittedName>
        <fullName evidence="2">MBL fold metallo-hydrolase</fullName>
    </submittedName>
</protein>
<keyword evidence="3" id="KW-1185">Reference proteome</keyword>
<dbReference type="InterPro" id="IPR050855">
    <property type="entry name" value="NDM-1-like"/>
</dbReference>
<dbReference type="InterPro" id="IPR001279">
    <property type="entry name" value="Metallo-B-lactamas"/>
</dbReference>
<organism evidence="2 3">
    <name type="scientific">Salinirubrum litoreum</name>
    <dbReference type="NCBI Taxonomy" id="1126234"/>
    <lineage>
        <taxon>Archaea</taxon>
        <taxon>Methanobacteriati</taxon>
        <taxon>Methanobacteriota</taxon>
        <taxon>Stenosarchaea group</taxon>
        <taxon>Halobacteria</taxon>
        <taxon>Halobacteriales</taxon>
        <taxon>Haloferacaceae</taxon>
        <taxon>Salinirubrum</taxon>
    </lineage>
</organism>
<dbReference type="Proteomes" id="UP001596201">
    <property type="component" value="Unassembled WGS sequence"/>
</dbReference>
<dbReference type="AlphaFoldDB" id="A0ABD5RBP8"/>
<proteinExistence type="predicted"/>
<dbReference type="Gene3D" id="3.60.15.10">
    <property type="entry name" value="Ribonuclease Z/Hydroxyacylglutathione hydrolase-like"/>
    <property type="match status" value="1"/>
</dbReference>
<evidence type="ECO:0000313" key="2">
    <source>
        <dbReference type="EMBL" id="MFC5367270.1"/>
    </source>
</evidence>
<accession>A0ABD5RBP8</accession>
<dbReference type="EMBL" id="JBHSKX010000002">
    <property type="protein sequence ID" value="MFC5367270.1"/>
    <property type="molecule type" value="Genomic_DNA"/>
</dbReference>
<dbReference type="CDD" id="cd07721">
    <property type="entry name" value="yflN-like_MBL-fold"/>
    <property type="match status" value="1"/>
</dbReference>
<gene>
    <name evidence="2" type="ORF">ACFPJ5_09980</name>
</gene>
<dbReference type="PANTHER" id="PTHR42951">
    <property type="entry name" value="METALLO-BETA-LACTAMASE DOMAIN-CONTAINING"/>
    <property type="match status" value="1"/>
</dbReference>
<dbReference type="PANTHER" id="PTHR42951:SF4">
    <property type="entry name" value="ACYL-COENZYME A THIOESTERASE MBLAC2"/>
    <property type="match status" value="1"/>
</dbReference>